<dbReference type="AlphaFoldDB" id="A0AAU9DQA2"/>
<dbReference type="CDD" id="cd00383">
    <property type="entry name" value="trans_reg_C"/>
    <property type="match status" value="1"/>
</dbReference>
<dbReference type="InterPro" id="IPR039420">
    <property type="entry name" value="WalR-like"/>
</dbReference>
<dbReference type="InterPro" id="IPR036388">
    <property type="entry name" value="WH-like_DNA-bd_sf"/>
</dbReference>
<name>A0AAU9DQA2_9FUSO</name>
<reference evidence="6 7" key="1">
    <citation type="submission" date="2022-11" db="EMBL/GenBank/DDBJ databases">
        <title>Haliovirga abyssi gen. nov., sp. nov., a mesophilic fermentative bacterium isolated from the Iheya North hydrothermal field and the proposal of Haliovirgaceae fam. nov.</title>
        <authorList>
            <person name="Miyazaki U."/>
            <person name="Tame A."/>
            <person name="Miyazaki J."/>
            <person name="Takai K."/>
            <person name="Sawayama S."/>
            <person name="Kitajima M."/>
            <person name="Okamoto A."/>
            <person name="Nakagawa S."/>
        </authorList>
    </citation>
    <scope>NUCLEOTIDE SEQUENCE [LARGE SCALE GENOMIC DNA]</scope>
    <source>
        <strain evidence="6 7">IC12</strain>
    </source>
</reference>
<dbReference type="Gene3D" id="3.40.50.2300">
    <property type="match status" value="1"/>
</dbReference>
<dbReference type="SMART" id="SM00448">
    <property type="entry name" value="REC"/>
    <property type="match status" value="1"/>
</dbReference>
<dbReference type="Pfam" id="PF00072">
    <property type="entry name" value="Response_reg"/>
    <property type="match status" value="1"/>
</dbReference>
<proteinExistence type="predicted"/>
<dbReference type="KEGG" id="haby:HLVA_12070"/>
<protein>
    <submittedName>
        <fullName evidence="6">DNA-binding response regulator</fullName>
    </submittedName>
</protein>
<feature type="modified residue" description="4-aspartylphosphate" evidence="2">
    <location>
        <position position="51"/>
    </location>
</feature>
<feature type="DNA-binding region" description="OmpR/PhoB-type" evidence="3">
    <location>
        <begin position="116"/>
        <end position="221"/>
    </location>
</feature>
<organism evidence="6 7">
    <name type="scientific">Haliovirga abyssi</name>
    <dbReference type="NCBI Taxonomy" id="2996794"/>
    <lineage>
        <taxon>Bacteria</taxon>
        <taxon>Fusobacteriati</taxon>
        <taxon>Fusobacteriota</taxon>
        <taxon>Fusobacteriia</taxon>
        <taxon>Fusobacteriales</taxon>
        <taxon>Haliovirgaceae</taxon>
        <taxon>Haliovirga</taxon>
    </lineage>
</organism>
<dbReference type="Gene3D" id="1.10.10.10">
    <property type="entry name" value="Winged helix-like DNA-binding domain superfamily/Winged helix DNA-binding domain"/>
    <property type="match status" value="1"/>
</dbReference>
<dbReference type="CDD" id="cd17574">
    <property type="entry name" value="REC_OmpR"/>
    <property type="match status" value="1"/>
</dbReference>
<dbReference type="InterPro" id="IPR011006">
    <property type="entry name" value="CheY-like_superfamily"/>
</dbReference>
<dbReference type="Pfam" id="PF00486">
    <property type="entry name" value="Trans_reg_C"/>
    <property type="match status" value="1"/>
</dbReference>
<accession>A0AAU9DQA2</accession>
<dbReference type="GO" id="GO:0032993">
    <property type="term" value="C:protein-DNA complex"/>
    <property type="evidence" value="ECO:0007669"/>
    <property type="project" value="TreeGrafter"/>
</dbReference>
<evidence type="ECO:0000256" key="2">
    <source>
        <dbReference type="PROSITE-ProRule" id="PRU00169"/>
    </source>
</evidence>
<dbReference type="InterPro" id="IPR016032">
    <property type="entry name" value="Sig_transdc_resp-reg_C-effctor"/>
</dbReference>
<feature type="domain" description="OmpR/PhoB-type" evidence="5">
    <location>
        <begin position="116"/>
        <end position="221"/>
    </location>
</feature>
<evidence type="ECO:0000259" key="4">
    <source>
        <dbReference type="PROSITE" id="PS50110"/>
    </source>
</evidence>
<dbReference type="RefSeq" id="WP_307903501.1">
    <property type="nucleotide sequence ID" value="NZ_AP027059.1"/>
</dbReference>
<dbReference type="GO" id="GO:0006355">
    <property type="term" value="P:regulation of DNA-templated transcription"/>
    <property type="evidence" value="ECO:0007669"/>
    <property type="project" value="InterPro"/>
</dbReference>
<dbReference type="Proteomes" id="UP001321582">
    <property type="component" value="Chromosome"/>
</dbReference>
<keyword evidence="1 3" id="KW-0238">DNA-binding</keyword>
<evidence type="ECO:0000313" key="6">
    <source>
        <dbReference type="EMBL" id="BDU50638.1"/>
    </source>
</evidence>
<evidence type="ECO:0000256" key="1">
    <source>
        <dbReference type="ARBA" id="ARBA00023125"/>
    </source>
</evidence>
<sequence>MKVLIVEDDPLIREVIKISLLEENFIVYESENGRDAVRTVEEKKPEVILLDLNLPDISGLDVCKFIDKNRKEYNNPYIMIISAIDDSETVLRSFKNGADDYLRKPFTSDEVIHKIKRAFNIEEKGFKRDINKEILMDSVATIEIGEIPENLTDKEYELSKFFRENANVVCSREAIIEKVWRGNYRGGNRRVDAFVKKIRQKDPLMKEKLVTLIGRGYKLER</sequence>
<gene>
    <name evidence="6" type="ORF">HLVA_12070</name>
</gene>
<evidence type="ECO:0000313" key="7">
    <source>
        <dbReference type="Proteomes" id="UP001321582"/>
    </source>
</evidence>
<dbReference type="SMART" id="SM00862">
    <property type="entry name" value="Trans_reg_C"/>
    <property type="match status" value="1"/>
</dbReference>
<dbReference type="PANTHER" id="PTHR48111:SF17">
    <property type="entry name" value="TRANSCRIPTIONAL REGULATORY PROTEIN YPDB"/>
    <property type="match status" value="1"/>
</dbReference>
<dbReference type="InterPro" id="IPR001867">
    <property type="entry name" value="OmpR/PhoB-type_DNA-bd"/>
</dbReference>
<keyword evidence="7" id="KW-1185">Reference proteome</keyword>
<evidence type="ECO:0000259" key="5">
    <source>
        <dbReference type="PROSITE" id="PS51755"/>
    </source>
</evidence>
<dbReference type="PROSITE" id="PS51755">
    <property type="entry name" value="OMPR_PHOB"/>
    <property type="match status" value="1"/>
</dbReference>
<dbReference type="InterPro" id="IPR001789">
    <property type="entry name" value="Sig_transdc_resp-reg_receiver"/>
</dbReference>
<keyword evidence="2" id="KW-0597">Phosphoprotein</keyword>
<dbReference type="GO" id="GO:0005829">
    <property type="term" value="C:cytosol"/>
    <property type="evidence" value="ECO:0007669"/>
    <property type="project" value="TreeGrafter"/>
</dbReference>
<dbReference type="SUPFAM" id="SSF46894">
    <property type="entry name" value="C-terminal effector domain of the bipartite response regulators"/>
    <property type="match status" value="1"/>
</dbReference>
<dbReference type="PANTHER" id="PTHR48111">
    <property type="entry name" value="REGULATOR OF RPOS"/>
    <property type="match status" value="1"/>
</dbReference>
<dbReference type="PROSITE" id="PS50110">
    <property type="entry name" value="RESPONSE_REGULATORY"/>
    <property type="match status" value="1"/>
</dbReference>
<dbReference type="SUPFAM" id="SSF52172">
    <property type="entry name" value="CheY-like"/>
    <property type="match status" value="1"/>
</dbReference>
<dbReference type="GO" id="GO:0000976">
    <property type="term" value="F:transcription cis-regulatory region binding"/>
    <property type="evidence" value="ECO:0007669"/>
    <property type="project" value="TreeGrafter"/>
</dbReference>
<dbReference type="EMBL" id="AP027059">
    <property type="protein sequence ID" value="BDU50638.1"/>
    <property type="molecule type" value="Genomic_DNA"/>
</dbReference>
<evidence type="ECO:0000256" key="3">
    <source>
        <dbReference type="PROSITE-ProRule" id="PRU01091"/>
    </source>
</evidence>
<dbReference type="GO" id="GO:0000156">
    <property type="term" value="F:phosphorelay response regulator activity"/>
    <property type="evidence" value="ECO:0007669"/>
    <property type="project" value="TreeGrafter"/>
</dbReference>
<feature type="domain" description="Response regulatory" evidence="4">
    <location>
        <begin position="2"/>
        <end position="119"/>
    </location>
</feature>